<evidence type="ECO:0000313" key="6">
    <source>
        <dbReference type="Proteomes" id="UP000053144"/>
    </source>
</evidence>
<name>A0A0L9TCR2_PHAAN</name>
<evidence type="ECO:0000313" key="5">
    <source>
        <dbReference type="EMBL" id="KOM28328.1"/>
    </source>
</evidence>
<protein>
    <recommendedName>
        <fullName evidence="4">PROP1-like PPR domain-containing protein</fullName>
    </recommendedName>
</protein>
<dbReference type="Proteomes" id="UP000053144">
    <property type="component" value="Unassembled WGS sequence"/>
</dbReference>
<dbReference type="InterPro" id="IPR011990">
    <property type="entry name" value="TPR-like_helical_dom_sf"/>
</dbReference>
<comment type="similarity">
    <text evidence="1">Belongs to the PPR family. P subfamily.</text>
</comment>
<dbReference type="EMBL" id="KQ258428">
    <property type="protein sequence ID" value="KOM28328.1"/>
    <property type="molecule type" value="Genomic_DNA"/>
</dbReference>
<reference evidence="6" key="1">
    <citation type="journal article" date="2015" name="Proc. Natl. Acad. Sci. U.S.A.">
        <title>Genome sequencing of adzuki bean (Vigna angularis) provides insight into high starch and low fat accumulation and domestication.</title>
        <authorList>
            <person name="Yang K."/>
            <person name="Tian Z."/>
            <person name="Chen C."/>
            <person name="Luo L."/>
            <person name="Zhao B."/>
            <person name="Wang Z."/>
            <person name="Yu L."/>
            <person name="Li Y."/>
            <person name="Sun Y."/>
            <person name="Li W."/>
            <person name="Chen Y."/>
            <person name="Li Y."/>
            <person name="Zhang Y."/>
            <person name="Ai D."/>
            <person name="Zhao J."/>
            <person name="Shang C."/>
            <person name="Ma Y."/>
            <person name="Wu B."/>
            <person name="Wang M."/>
            <person name="Gao L."/>
            <person name="Sun D."/>
            <person name="Zhang P."/>
            <person name="Guo F."/>
            <person name="Wang W."/>
            <person name="Li Y."/>
            <person name="Wang J."/>
            <person name="Varshney R.K."/>
            <person name="Wang J."/>
            <person name="Ling H.Q."/>
            <person name="Wan P."/>
        </authorList>
    </citation>
    <scope>NUCLEOTIDE SEQUENCE</scope>
    <source>
        <strain evidence="6">cv. Jingnong 6</strain>
    </source>
</reference>
<dbReference type="InterPro" id="IPR033443">
    <property type="entry name" value="PROP1-like_PPR_dom"/>
</dbReference>
<dbReference type="Pfam" id="PF01535">
    <property type="entry name" value="PPR"/>
    <property type="match status" value="1"/>
</dbReference>
<organism evidence="5 6">
    <name type="scientific">Phaseolus angularis</name>
    <name type="common">Azuki bean</name>
    <name type="synonym">Vigna angularis</name>
    <dbReference type="NCBI Taxonomy" id="3914"/>
    <lineage>
        <taxon>Eukaryota</taxon>
        <taxon>Viridiplantae</taxon>
        <taxon>Streptophyta</taxon>
        <taxon>Embryophyta</taxon>
        <taxon>Tracheophyta</taxon>
        <taxon>Spermatophyta</taxon>
        <taxon>Magnoliopsida</taxon>
        <taxon>eudicotyledons</taxon>
        <taxon>Gunneridae</taxon>
        <taxon>Pentapetalae</taxon>
        <taxon>rosids</taxon>
        <taxon>fabids</taxon>
        <taxon>Fabales</taxon>
        <taxon>Fabaceae</taxon>
        <taxon>Papilionoideae</taxon>
        <taxon>50 kb inversion clade</taxon>
        <taxon>NPAAA clade</taxon>
        <taxon>indigoferoid/millettioid clade</taxon>
        <taxon>Phaseoleae</taxon>
        <taxon>Vigna</taxon>
    </lineage>
</organism>
<dbReference type="GO" id="GO:0003729">
    <property type="term" value="F:mRNA binding"/>
    <property type="evidence" value="ECO:0007669"/>
    <property type="project" value="TreeGrafter"/>
</dbReference>
<dbReference type="OMA" id="FCKASET"/>
<dbReference type="Pfam" id="PF12854">
    <property type="entry name" value="PPR_1"/>
    <property type="match status" value="1"/>
</dbReference>
<dbReference type="Gramene" id="KOM28328">
    <property type="protein sequence ID" value="KOM28328"/>
    <property type="gene ID" value="LR48_Vigan525s000100"/>
</dbReference>
<feature type="repeat" description="PPR" evidence="3">
    <location>
        <begin position="228"/>
        <end position="257"/>
    </location>
</feature>
<dbReference type="InterPro" id="IPR051240">
    <property type="entry name" value="Mito_RNA-Proc/Resp"/>
</dbReference>
<dbReference type="PANTHER" id="PTHR47933:SF11">
    <property type="entry name" value="PENTATRICOPEPTIDE REPEAT-CONTAINING PROTEIN 2"/>
    <property type="match status" value="1"/>
</dbReference>
<dbReference type="Gene3D" id="1.25.40.10">
    <property type="entry name" value="Tetratricopeptide repeat domain"/>
    <property type="match status" value="2"/>
</dbReference>
<feature type="domain" description="PROP1-like PPR" evidence="4">
    <location>
        <begin position="20"/>
        <end position="134"/>
    </location>
</feature>
<feature type="repeat" description="PPR" evidence="3">
    <location>
        <begin position="146"/>
        <end position="180"/>
    </location>
</feature>
<dbReference type="AlphaFoldDB" id="A0A0L9TCR2"/>
<dbReference type="PROSITE" id="PS51375">
    <property type="entry name" value="PPR"/>
    <property type="match status" value="5"/>
</dbReference>
<sequence length="257" mass="28974">MKEKGLIDVRVCSVLALSFSKWGDVDKAFELVERMDGQGVSLSVKTFCVLIHGFVKEDRVDRALQLFEKMCRVGFTPPVSLFDVLIGGLCKSNDAQRALSLLSEMKQFGVAPDIGIFTKLISAFPNRSVITKLLEEVLEDKEEKILVLIYNAVLTCYVNEGQVDEACRLLQMMIQSKFTDVQMDDFFKDKRLVFPNVASFSIVIDGLLTNGHALSLFNDLKQFVGRPSVLIYNNLINGLCDSDRLDESRELLRDMKE</sequence>
<evidence type="ECO:0000256" key="2">
    <source>
        <dbReference type="ARBA" id="ARBA00022737"/>
    </source>
</evidence>
<evidence type="ECO:0000259" key="4">
    <source>
        <dbReference type="Pfam" id="PF17177"/>
    </source>
</evidence>
<keyword evidence="2" id="KW-0677">Repeat</keyword>
<feature type="repeat" description="PPR" evidence="3">
    <location>
        <begin position="78"/>
        <end position="112"/>
    </location>
</feature>
<feature type="repeat" description="PPR" evidence="3">
    <location>
        <begin position="8"/>
        <end position="42"/>
    </location>
</feature>
<accession>A0A0L9TCR2</accession>
<dbReference type="NCBIfam" id="TIGR00756">
    <property type="entry name" value="PPR"/>
    <property type="match status" value="5"/>
</dbReference>
<dbReference type="InterPro" id="IPR002885">
    <property type="entry name" value="PPR_rpt"/>
</dbReference>
<evidence type="ECO:0000256" key="3">
    <source>
        <dbReference type="PROSITE-ProRule" id="PRU00708"/>
    </source>
</evidence>
<dbReference type="PANTHER" id="PTHR47933">
    <property type="entry name" value="PENTATRICOPEPTIDE REPEAT-CONTAINING PROTEIN 1, MITOCHONDRIAL"/>
    <property type="match status" value="1"/>
</dbReference>
<proteinExistence type="inferred from homology"/>
<dbReference type="Pfam" id="PF17177">
    <property type="entry name" value="PPR_long"/>
    <property type="match status" value="1"/>
</dbReference>
<feature type="repeat" description="PPR" evidence="3">
    <location>
        <begin position="43"/>
        <end position="77"/>
    </location>
</feature>
<evidence type="ECO:0000256" key="1">
    <source>
        <dbReference type="ARBA" id="ARBA00007626"/>
    </source>
</evidence>
<gene>
    <name evidence="5" type="ORF">LR48_Vigan525s000100</name>
</gene>